<dbReference type="Proteomes" id="UP000054735">
    <property type="component" value="Unassembled WGS sequence"/>
</dbReference>
<name>A0A378I798_9GAMM</name>
<protein>
    <submittedName>
        <fullName evidence="2">Uncharacterized protein</fullName>
    </submittedName>
</protein>
<accession>A0A378I798</accession>
<dbReference type="STRING" id="28083.Lbir_1151"/>
<evidence type="ECO:0000313" key="4">
    <source>
        <dbReference type="Proteomes" id="UP000255066"/>
    </source>
</evidence>
<organism evidence="2 4">
    <name type="scientific">Legionella birminghamensis</name>
    <dbReference type="NCBI Taxonomy" id="28083"/>
    <lineage>
        <taxon>Bacteria</taxon>
        <taxon>Pseudomonadati</taxon>
        <taxon>Pseudomonadota</taxon>
        <taxon>Gammaproteobacteria</taxon>
        <taxon>Legionellales</taxon>
        <taxon>Legionellaceae</taxon>
        <taxon>Legionella</taxon>
    </lineage>
</organism>
<gene>
    <name evidence="1" type="ORF">Lbir_1151</name>
    <name evidence="2" type="ORF">NCTC12437_00267</name>
</gene>
<dbReference type="EMBL" id="LNXT01000015">
    <property type="protein sequence ID" value="KTC72376.1"/>
    <property type="molecule type" value="Genomic_DNA"/>
</dbReference>
<reference evidence="1 3" key="1">
    <citation type="submission" date="2015-11" db="EMBL/GenBank/DDBJ databases">
        <title>Genomic analysis of 38 Legionella species identifies large and diverse effector repertoires.</title>
        <authorList>
            <person name="Burstein D."/>
            <person name="Amaro F."/>
            <person name="Zusman T."/>
            <person name="Lifshitz Z."/>
            <person name="Cohen O."/>
            <person name="Gilbert J.A."/>
            <person name="Pupko T."/>
            <person name="Shuman H.A."/>
            <person name="Segal G."/>
        </authorList>
    </citation>
    <scope>NUCLEOTIDE SEQUENCE [LARGE SCALE GENOMIC DNA]</scope>
    <source>
        <strain evidence="1 3">CDC#1407-AL-14</strain>
    </source>
</reference>
<dbReference type="AlphaFoldDB" id="A0A378I798"/>
<evidence type="ECO:0000313" key="1">
    <source>
        <dbReference type="EMBL" id="KTC72376.1"/>
    </source>
</evidence>
<reference evidence="2 4" key="2">
    <citation type="submission" date="2018-06" db="EMBL/GenBank/DDBJ databases">
        <authorList>
            <consortium name="Pathogen Informatics"/>
            <person name="Doyle S."/>
        </authorList>
    </citation>
    <scope>NUCLEOTIDE SEQUENCE [LARGE SCALE GENOMIC DNA]</scope>
    <source>
        <strain evidence="2 4">NCTC12437</strain>
    </source>
</reference>
<keyword evidence="3" id="KW-1185">Reference proteome</keyword>
<evidence type="ECO:0000313" key="3">
    <source>
        <dbReference type="Proteomes" id="UP000054735"/>
    </source>
</evidence>
<dbReference type="Proteomes" id="UP000255066">
    <property type="component" value="Unassembled WGS sequence"/>
</dbReference>
<proteinExistence type="predicted"/>
<sequence length="209" mass="23643">MTPMPQRKTAKTIAFQQLTSSLENLIELLKRAKVKPPEELTIYAQQISSITGQEKDFEKNVEALRHVLFSLQDQVQSGRLSHFPKDTALPYELNTQITSALTSLEKIEVEATSFFRQQMRDLKQSKFIELKNFVIGADFNKSGKGIFGIAITPTHIKEMQKATDFEGLQAIARRALAKDSPNRAPHVANIYKAIAESKNPEEVKDKYHV</sequence>
<evidence type="ECO:0000313" key="2">
    <source>
        <dbReference type="EMBL" id="STX30511.1"/>
    </source>
</evidence>
<dbReference type="EMBL" id="UGNW01000001">
    <property type="protein sequence ID" value="STX30511.1"/>
    <property type="molecule type" value="Genomic_DNA"/>
</dbReference>